<dbReference type="AlphaFoldDB" id="A0A7Z0MN90"/>
<name>A0A7Z0MN90_9GAMM</name>
<organism evidence="2 3">
    <name type="scientific">Candidatus Methanofishera endochildressiae</name>
    <dbReference type="NCBI Taxonomy" id="2738884"/>
    <lineage>
        <taxon>Bacteria</taxon>
        <taxon>Pseudomonadati</taxon>
        <taxon>Pseudomonadota</taxon>
        <taxon>Gammaproteobacteria</taxon>
        <taxon>Candidatus Methanofishera</taxon>
    </lineage>
</organism>
<dbReference type="Proteomes" id="UP000537890">
    <property type="component" value="Unassembled WGS sequence"/>
</dbReference>
<accession>A0A7Z0MN90</accession>
<dbReference type="EMBL" id="JACCHS010000037">
    <property type="protein sequence ID" value="NYT46766.1"/>
    <property type="molecule type" value="Genomic_DNA"/>
</dbReference>
<feature type="chain" id="PRO_5031442990" evidence="1">
    <location>
        <begin position="25"/>
        <end position="63"/>
    </location>
</feature>
<comment type="caution">
    <text evidence="2">The sequence shown here is derived from an EMBL/GenBank/DDBJ whole genome shotgun (WGS) entry which is preliminary data.</text>
</comment>
<feature type="signal peptide" evidence="1">
    <location>
        <begin position="1"/>
        <end position="24"/>
    </location>
</feature>
<evidence type="ECO:0000256" key="1">
    <source>
        <dbReference type="SAM" id="SignalP"/>
    </source>
</evidence>
<keyword evidence="1" id="KW-0732">Signal</keyword>
<proteinExistence type="predicted"/>
<sequence>MTTHNLLRTLLTGFFLFISITATAATEKLQAPQLVIDNTSQILLKKLKEPGFASNKTKTRELC</sequence>
<evidence type="ECO:0000313" key="3">
    <source>
        <dbReference type="Proteomes" id="UP000537890"/>
    </source>
</evidence>
<evidence type="ECO:0000313" key="2">
    <source>
        <dbReference type="EMBL" id="NYT46766.1"/>
    </source>
</evidence>
<reference evidence="2 3" key="1">
    <citation type="submission" date="2020-05" db="EMBL/GenBank/DDBJ databases">
        <title>Horizontal transmission and recombination maintain forever young bacterial symbiont genomes.</title>
        <authorList>
            <person name="Russell S.L."/>
            <person name="Pepper-Tunick E."/>
            <person name="Svedberg J."/>
            <person name="Byrne A."/>
            <person name="Ruelas Castillo J."/>
            <person name="Vollmers C."/>
            <person name="Beinart R.A."/>
            <person name="Corbett-Detig R."/>
        </authorList>
    </citation>
    <scope>NUCLEOTIDE SEQUENCE [LARGE SCALE GENOMIC DNA]</scope>
    <source>
        <strain evidence="2">4727-3</strain>
    </source>
</reference>
<gene>
    <name evidence="2" type="ORF">H0A75_03070</name>
</gene>
<protein>
    <submittedName>
        <fullName evidence="2">Uncharacterized protein</fullName>
    </submittedName>
</protein>